<protein>
    <recommendedName>
        <fullName evidence="5">DUF349 domain-containing protein</fullName>
    </recommendedName>
</protein>
<organism evidence="3 4">
    <name type="scientific">Pseudohongiella acticola</name>
    <dbReference type="NCBI Taxonomy" id="1524254"/>
    <lineage>
        <taxon>Bacteria</taxon>
        <taxon>Pseudomonadati</taxon>
        <taxon>Pseudomonadota</taxon>
        <taxon>Gammaproteobacteria</taxon>
        <taxon>Pseudomonadales</taxon>
        <taxon>Pseudohongiellaceae</taxon>
        <taxon>Pseudohongiella</taxon>
    </lineage>
</organism>
<dbReference type="EMBL" id="MASR01000001">
    <property type="protein sequence ID" value="OFE12070.1"/>
    <property type="molecule type" value="Genomic_DNA"/>
</dbReference>
<dbReference type="Proteomes" id="UP000175669">
    <property type="component" value="Unassembled WGS sequence"/>
</dbReference>
<sequence length="695" mass="78207">MTSSTTPETTETVTQSASPTASEPQQTDADQVAEPQVEASGESHLPTDAEKPVAGDTAEPKPEVAKLSEKEKLQKAASVTSYKDLPTLLSLQKRLQRLMAPADETSAESAHESAEPTPENSAQAVTETPPAADAHTPNTDKELVAIAAQLQALIDEHQQWQEKLGKEVEQSIVTMTAYIADGRVRETQSLWDRSQNSIKRLNPDEQERLQAQLAPLKLELNKLLDWKKFASSEKKKELIDKMQALTTDDTAPAQKAKLIRALQDEWKLLGHSDDNDDLWTRFSDLAKVAFEPCKVYFKERKEKQAANLIARNNICEQLEAYAGTMDPEAVNLAEVSKLENQAREDWKKYAPVAQAKIKNLQKRFNTVLSDLRQKKRQALQAHNAQKQALIDQARALLEQEDLAAAIQQAKTLQQDWKALGAGSFKDDRKLWTDFRAACDALFARRDAVSKEQKQQQRQVSNAARDTLRKIAALLSLSDEDFSQSRGQYNALVQAFRAALTPDMKAERKSLQDQFNQLSRKYEARLRTTPDKKELQLMQQVQAKADLCQAHEETLLADNVPEVTADALEAAWSELDRISSADIEKAMKKRFTQLLQHLTKPADWPAMVDKQETRARELCVAAEIMSGVDTPAADKAIRMQQQLNQLQRGLGRMPQTQKDKLQQMQQTEMEFLCLGPLLPLTRSTLQNRLQHIRQKI</sequence>
<evidence type="ECO:0000313" key="3">
    <source>
        <dbReference type="EMBL" id="OFE12070.1"/>
    </source>
</evidence>
<accession>A0A1E8CHV0</accession>
<comment type="caution">
    <text evidence="3">The sequence shown here is derived from an EMBL/GenBank/DDBJ whole genome shotgun (WGS) entry which is preliminary data.</text>
</comment>
<gene>
    <name evidence="3" type="ORF">PHACT_02080</name>
</gene>
<feature type="region of interest" description="Disordered" evidence="2">
    <location>
        <begin position="99"/>
        <end position="137"/>
    </location>
</feature>
<evidence type="ECO:0000256" key="2">
    <source>
        <dbReference type="SAM" id="MobiDB-lite"/>
    </source>
</evidence>
<dbReference type="OrthoDB" id="5523335at2"/>
<dbReference type="STRING" id="1524254.PHACT_02080"/>
<feature type="compositionally biased region" description="Polar residues" evidence="2">
    <location>
        <begin position="15"/>
        <end position="29"/>
    </location>
</feature>
<evidence type="ECO:0000313" key="4">
    <source>
        <dbReference type="Proteomes" id="UP000175669"/>
    </source>
</evidence>
<feature type="coiled-coil region" evidence="1">
    <location>
        <begin position="143"/>
        <end position="170"/>
    </location>
</feature>
<name>A0A1E8CHV0_9GAMM</name>
<evidence type="ECO:0000256" key="1">
    <source>
        <dbReference type="SAM" id="Coils"/>
    </source>
</evidence>
<feature type="coiled-coil region" evidence="1">
    <location>
        <begin position="357"/>
        <end position="399"/>
    </location>
</feature>
<dbReference type="Pfam" id="PF03993">
    <property type="entry name" value="DUF349"/>
    <property type="match status" value="4"/>
</dbReference>
<evidence type="ECO:0008006" key="5">
    <source>
        <dbReference type="Google" id="ProtNLM"/>
    </source>
</evidence>
<dbReference type="AlphaFoldDB" id="A0A1E8CHV0"/>
<dbReference type="RefSeq" id="WP_070115694.1">
    <property type="nucleotide sequence ID" value="NZ_CAXATG010000002.1"/>
</dbReference>
<proteinExistence type="predicted"/>
<feature type="region of interest" description="Disordered" evidence="2">
    <location>
        <begin position="1"/>
        <end position="81"/>
    </location>
</feature>
<keyword evidence="1" id="KW-0175">Coiled coil</keyword>
<feature type="compositionally biased region" description="Low complexity" evidence="2">
    <location>
        <begin position="1"/>
        <end position="14"/>
    </location>
</feature>
<feature type="compositionally biased region" description="Basic and acidic residues" evidence="2">
    <location>
        <begin position="45"/>
        <end position="74"/>
    </location>
</feature>
<dbReference type="InterPro" id="IPR007139">
    <property type="entry name" value="DUF349"/>
</dbReference>
<keyword evidence="4" id="KW-1185">Reference proteome</keyword>
<reference evidence="4" key="1">
    <citation type="submission" date="2016-07" db="EMBL/GenBank/DDBJ databases">
        <authorList>
            <person name="Florea S."/>
            <person name="Webb J.S."/>
            <person name="Jaromczyk J."/>
            <person name="Schardl C.L."/>
        </authorList>
    </citation>
    <scope>NUCLEOTIDE SEQUENCE [LARGE SCALE GENOMIC DNA]</scope>
    <source>
        <strain evidence="4">KCTC 42131</strain>
    </source>
</reference>